<dbReference type="EMBL" id="JAOAOG010000173">
    <property type="protein sequence ID" value="KAJ6243038.1"/>
    <property type="molecule type" value="Genomic_DNA"/>
</dbReference>
<gene>
    <name evidence="2" type="ORF">M0813_02897</name>
</gene>
<protein>
    <submittedName>
        <fullName evidence="2">Uncharacterized protein</fullName>
    </submittedName>
</protein>
<comment type="caution">
    <text evidence="2">The sequence shown here is derived from an EMBL/GenBank/DDBJ whole genome shotgun (WGS) entry which is preliminary data.</text>
</comment>
<keyword evidence="3" id="KW-1185">Reference proteome</keyword>
<evidence type="ECO:0000256" key="1">
    <source>
        <dbReference type="SAM" id="MobiDB-lite"/>
    </source>
</evidence>
<dbReference type="PANTHER" id="PTHR35397:SF1">
    <property type="entry name" value="ARMADILLO-LIKE HELICAL DOMAIN-CONTAINING PROTEIN"/>
    <property type="match status" value="1"/>
</dbReference>
<dbReference type="PANTHER" id="PTHR35397">
    <property type="entry name" value="C2 DOMAIN-CONTAINING PROTEIN-RELATED"/>
    <property type="match status" value="1"/>
</dbReference>
<name>A0ABQ8YEL0_9EUKA</name>
<feature type="compositionally biased region" description="Low complexity" evidence="1">
    <location>
        <begin position="485"/>
        <end position="528"/>
    </location>
</feature>
<accession>A0ABQ8YEL0</accession>
<evidence type="ECO:0000313" key="2">
    <source>
        <dbReference type="EMBL" id="KAJ6243038.1"/>
    </source>
</evidence>
<sequence length="775" mass="93094">MEFNFQPQNPILNVRSENTMVHLHKKIKKILTTNCQEEKRCSILERILPSLIFAKNNFSNLKLYEEFCYDLINLWKFLLRGIKKTYHHQQELYSQCLLSIMKREELDFSTQKSLCENKTKGKEEEKENEKTQKREEKKKQKAKEKRFYKTKEGKKFLNCHQQIILQTQNWIEKEMKDDYFLHPDNQVIRRFCAQVLAMSSFRILDVRREVKKAISGSKLHLKVLEQNPRIRTVLSWVNKYANDQIRELNGSFENKEKKRIFYKQVLDKLQQPYLFSSKLLKEYKDLINTNFKNNVNNNNDNQIQKKSKSFQQKIKLKKLFFSFHNKDQKKPKVHSFSKTENEKEFNMHRHSLNFQLIHQRMKRTEYPELSLLNHPLFLLDFLISIENLILPMVPSREKKYLFQIPLYVNSLKSFVLAIAHFIKNKNSEIDNYAHFLQIIIQKELYTNLFIRTMLFMTDLHDLESVEQTLVYIEYLFFQIKISKSTSTTGSKPTSTSTTRSTARSTTKTRTRSTPTSRTRTRTRPTPTSQSNSKKKKKPLPTCGENNCCLPKYLEFDLIEYTLQKLLFSEHHIHILLALSFLHNTLFTLPIKLYEKILYQWLFGKLFVKLFLSPFPIVRRYFCEFIIFQFFCFNPQTKTGKTKNLIHLKILHTYIQQCEKFSNLKFHEFESIIKFATFQKQKKNKNNIMKNKILFEKQSNKFELTNSLYQKNFQYHKNCINYFKLKNENRAYIKYTFNQLSQALDKFKIFYENIQSQNIDQQQKIKFSELVANGYF</sequence>
<dbReference type="Proteomes" id="UP001150062">
    <property type="component" value="Unassembled WGS sequence"/>
</dbReference>
<reference evidence="2" key="1">
    <citation type="submission" date="2022-08" db="EMBL/GenBank/DDBJ databases">
        <title>Novel sulfate-reducing endosymbionts in the free-living metamonad Anaeramoeba.</title>
        <authorList>
            <person name="Jerlstrom-Hultqvist J."/>
            <person name="Cepicka I."/>
            <person name="Gallot-Lavallee L."/>
            <person name="Salas-Leiva D."/>
            <person name="Curtis B.A."/>
            <person name="Zahonova K."/>
            <person name="Pipaliya S."/>
            <person name="Dacks J."/>
            <person name="Roger A.J."/>
        </authorList>
    </citation>
    <scope>NUCLEOTIDE SEQUENCE</scope>
    <source>
        <strain evidence="2">Schooner1</strain>
    </source>
</reference>
<proteinExistence type="predicted"/>
<feature type="compositionally biased region" description="Basic and acidic residues" evidence="1">
    <location>
        <begin position="118"/>
        <end position="138"/>
    </location>
</feature>
<feature type="region of interest" description="Disordered" evidence="1">
    <location>
        <begin position="118"/>
        <end position="144"/>
    </location>
</feature>
<feature type="region of interest" description="Disordered" evidence="1">
    <location>
        <begin position="485"/>
        <end position="540"/>
    </location>
</feature>
<evidence type="ECO:0000313" key="3">
    <source>
        <dbReference type="Proteomes" id="UP001150062"/>
    </source>
</evidence>
<organism evidence="2 3">
    <name type="scientific">Anaeramoeba flamelloides</name>
    <dbReference type="NCBI Taxonomy" id="1746091"/>
    <lineage>
        <taxon>Eukaryota</taxon>
        <taxon>Metamonada</taxon>
        <taxon>Anaeramoebidae</taxon>
        <taxon>Anaeramoeba</taxon>
    </lineage>
</organism>